<keyword evidence="3" id="KW-1185">Reference proteome</keyword>
<feature type="region of interest" description="Disordered" evidence="1">
    <location>
        <begin position="344"/>
        <end position="390"/>
    </location>
</feature>
<feature type="compositionally biased region" description="Basic and acidic residues" evidence="1">
    <location>
        <begin position="86"/>
        <end position="100"/>
    </location>
</feature>
<feature type="region of interest" description="Disordered" evidence="1">
    <location>
        <begin position="75"/>
        <end position="182"/>
    </location>
</feature>
<feature type="compositionally biased region" description="Basic residues" evidence="1">
    <location>
        <begin position="288"/>
        <end position="299"/>
    </location>
</feature>
<name>A0A8T1X4U6_9STRA</name>
<feature type="compositionally biased region" description="Basic and acidic residues" evidence="1">
    <location>
        <begin position="344"/>
        <end position="370"/>
    </location>
</feature>
<reference evidence="2" key="1">
    <citation type="submission" date="2021-02" db="EMBL/GenBank/DDBJ databases">
        <authorList>
            <person name="Palmer J.M."/>
        </authorList>
    </citation>
    <scope>NUCLEOTIDE SEQUENCE</scope>
    <source>
        <strain evidence="2">SCRP23</strain>
    </source>
</reference>
<feature type="compositionally biased region" description="Polar residues" evidence="1">
    <location>
        <begin position="165"/>
        <end position="182"/>
    </location>
</feature>
<evidence type="ECO:0000313" key="2">
    <source>
        <dbReference type="EMBL" id="KAG7400796.1"/>
    </source>
</evidence>
<sequence length="408" mass="45940">MTRVGASRAVESYLRNFEGEKSRYQEILEITLCYGVQCLAQNFSLKGISCDELRSITGYDAARKRDFYVRNVSRPVSKGEAQRTPVELRAKPSHSWRDGEEAMADFHPPSTGAERESQMELEDAATGPDVQELIQSVTARGPRVKDAATEANLQSSMPSAAEQIPNETSKNAASRPNPQSPMISATEQYDARRELQDVRELRLGPKKVPLNEITKGAAALEIIDDFMKSPLMDKFGRDVPSTSSSLKHPIDDSTPQRRCQPDLFKEELYGTAALDNSFLGCQPPPELRRRKTQSTKPKRNYNGWLGDFGPLHTKTVRPEWNEADDDATDTDQRLHQNNFEWNFEHLSEEQHEPVGRTLRDATRTRAKPEQNDDEDSDGGIAQSIVDDASDVRSINSDPVFRWLKDAKF</sequence>
<comment type="caution">
    <text evidence="2">The sequence shown here is derived from an EMBL/GenBank/DDBJ whole genome shotgun (WGS) entry which is preliminary data.</text>
</comment>
<dbReference type="AlphaFoldDB" id="A0A8T1X4U6"/>
<proteinExistence type="predicted"/>
<protein>
    <submittedName>
        <fullName evidence="2">Uncharacterized protein</fullName>
    </submittedName>
</protein>
<evidence type="ECO:0000256" key="1">
    <source>
        <dbReference type="SAM" id="MobiDB-lite"/>
    </source>
</evidence>
<evidence type="ECO:0000313" key="3">
    <source>
        <dbReference type="Proteomes" id="UP000693981"/>
    </source>
</evidence>
<dbReference type="OrthoDB" id="166788at2759"/>
<gene>
    <name evidence="2" type="ORF">PHYBOEH_004310</name>
</gene>
<dbReference type="Proteomes" id="UP000693981">
    <property type="component" value="Unassembled WGS sequence"/>
</dbReference>
<feature type="region of interest" description="Disordered" evidence="1">
    <location>
        <begin position="276"/>
        <end position="307"/>
    </location>
</feature>
<organism evidence="2 3">
    <name type="scientific">Phytophthora boehmeriae</name>
    <dbReference type="NCBI Taxonomy" id="109152"/>
    <lineage>
        <taxon>Eukaryota</taxon>
        <taxon>Sar</taxon>
        <taxon>Stramenopiles</taxon>
        <taxon>Oomycota</taxon>
        <taxon>Peronosporomycetes</taxon>
        <taxon>Peronosporales</taxon>
        <taxon>Peronosporaceae</taxon>
        <taxon>Phytophthora</taxon>
    </lineage>
</organism>
<accession>A0A8T1X4U6</accession>
<dbReference type="EMBL" id="JAGDFL010000023">
    <property type="protein sequence ID" value="KAG7400796.1"/>
    <property type="molecule type" value="Genomic_DNA"/>
</dbReference>